<protein>
    <submittedName>
        <fullName evidence="7">ATP synthase protein I</fullName>
    </submittedName>
</protein>
<evidence type="ECO:0000313" key="8">
    <source>
        <dbReference type="Proteomes" id="UP001497493"/>
    </source>
</evidence>
<proteinExistence type="predicted"/>
<name>A0ABM9NI80_9GAMM</name>
<dbReference type="InterPro" id="IPR005598">
    <property type="entry name" value="ATP_synth_I"/>
</dbReference>
<dbReference type="Pfam" id="PF03899">
    <property type="entry name" value="ATP-synt_I"/>
    <property type="match status" value="1"/>
</dbReference>
<reference evidence="7 8" key="1">
    <citation type="submission" date="2024-04" db="EMBL/GenBank/DDBJ databases">
        <authorList>
            <person name="Cremers G."/>
        </authorList>
    </citation>
    <scope>NUCLEOTIDE SEQUENCE [LARGE SCALE GENOMIC DNA]</scope>
    <source>
        <strain evidence="7">MeCH1-AG</strain>
    </source>
</reference>
<organism evidence="7 8">
    <name type="scientific">Candidatus Methylocalor cossyra</name>
    <dbReference type="NCBI Taxonomy" id="3108543"/>
    <lineage>
        <taxon>Bacteria</taxon>
        <taxon>Pseudomonadati</taxon>
        <taxon>Pseudomonadota</taxon>
        <taxon>Gammaproteobacteria</taxon>
        <taxon>Methylococcales</taxon>
        <taxon>Methylococcaceae</taxon>
        <taxon>Candidatus Methylocalor</taxon>
    </lineage>
</organism>
<feature type="transmembrane region" description="Helical" evidence="6">
    <location>
        <begin position="99"/>
        <end position="118"/>
    </location>
</feature>
<feature type="transmembrane region" description="Helical" evidence="6">
    <location>
        <begin position="12"/>
        <end position="32"/>
    </location>
</feature>
<evidence type="ECO:0000256" key="3">
    <source>
        <dbReference type="ARBA" id="ARBA00022692"/>
    </source>
</evidence>
<gene>
    <name evidence="7" type="primary">atpI</name>
    <name evidence="7" type="ORF">MECH1_V1_1552</name>
</gene>
<evidence type="ECO:0000256" key="5">
    <source>
        <dbReference type="ARBA" id="ARBA00023136"/>
    </source>
</evidence>
<keyword evidence="2" id="KW-1003">Cell membrane</keyword>
<evidence type="ECO:0000256" key="4">
    <source>
        <dbReference type="ARBA" id="ARBA00022989"/>
    </source>
</evidence>
<evidence type="ECO:0000256" key="6">
    <source>
        <dbReference type="SAM" id="Phobius"/>
    </source>
</evidence>
<keyword evidence="8" id="KW-1185">Reference proteome</keyword>
<keyword evidence="3 6" id="KW-0812">Transmembrane</keyword>
<dbReference type="Proteomes" id="UP001497493">
    <property type="component" value="Chromosome"/>
</dbReference>
<dbReference type="RefSeq" id="WP_348759814.1">
    <property type="nucleotide sequence ID" value="NZ_OZ026884.1"/>
</dbReference>
<feature type="transmembrane region" description="Helical" evidence="6">
    <location>
        <begin position="77"/>
        <end position="93"/>
    </location>
</feature>
<dbReference type="EMBL" id="OZ026884">
    <property type="protein sequence ID" value="CAL1240328.1"/>
    <property type="molecule type" value="Genomic_DNA"/>
</dbReference>
<sequence length="122" mass="13756">MERLFYAIRWILRTQLLASGSIALLMLAFWGWPEARSAFLGGLAAFLPNIYFAIKFGRPHATRTAGQIVRSFYLGETIKLITTAAAFVLIFQLPEIKSIPLFIGFGSVLMVYWLALLLRVTE</sequence>
<evidence type="ECO:0000256" key="2">
    <source>
        <dbReference type="ARBA" id="ARBA00022475"/>
    </source>
</evidence>
<keyword evidence="4 6" id="KW-1133">Transmembrane helix</keyword>
<keyword evidence="5 6" id="KW-0472">Membrane</keyword>
<accession>A0ABM9NI80</accession>
<comment type="subcellular location">
    <subcellularLocation>
        <location evidence="1">Cell membrane</location>
        <topology evidence="1">Multi-pass membrane protein</topology>
    </subcellularLocation>
</comment>
<evidence type="ECO:0000313" key="7">
    <source>
        <dbReference type="EMBL" id="CAL1240328.1"/>
    </source>
</evidence>
<evidence type="ECO:0000256" key="1">
    <source>
        <dbReference type="ARBA" id="ARBA00004651"/>
    </source>
</evidence>
<feature type="transmembrane region" description="Helical" evidence="6">
    <location>
        <begin position="38"/>
        <end position="56"/>
    </location>
</feature>